<evidence type="ECO:0000256" key="1">
    <source>
        <dbReference type="ARBA" id="ARBA00004514"/>
    </source>
</evidence>
<reference evidence="7" key="1">
    <citation type="submission" date="2020-04" db="EMBL/GenBank/DDBJ databases">
        <title>Deep metagenomics examines the oral microbiome during advanced dental caries in children, revealing novel taxa and co-occurrences with host molecules.</title>
        <authorList>
            <person name="Baker J.L."/>
            <person name="Morton J.T."/>
            <person name="Dinis M."/>
            <person name="Alvarez R."/>
            <person name="Tran N.C."/>
            <person name="Knight R."/>
            <person name="Edlund A."/>
        </authorList>
    </citation>
    <scope>NUCLEOTIDE SEQUENCE</scope>
    <source>
        <strain evidence="7">JCVI_32_bin.24</strain>
    </source>
</reference>
<dbReference type="GO" id="GO:0044780">
    <property type="term" value="P:bacterial-type flagellum assembly"/>
    <property type="evidence" value="ECO:0007669"/>
    <property type="project" value="InterPro"/>
</dbReference>
<dbReference type="NCBIfam" id="TIGR00208">
    <property type="entry name" value="fliS"/>
    <property type="match status" value="1"/>
</dbReference>
<comment type="caution">
    <text evidence="7">The sequence shown here is derived from an EMBL/GenBank/DDBJ whole genome shotgun (WGS) entry which is preliminary data.</text>
</comment>
<dbReference type="CDD" id="cd16098">
    <property type="entry name" value="FliS"/>
    <property type="match status" value="1"/>
</dbReference>
<dbReference type="EMBL" id="JABZMI010000055">
    <property type="protein sequence ID" value="MBF1164295.1"/>
    <property type="molecule type" value="Genomic_DNA"/>
</dbReference>
<keyword evidence="4 6" id="KW-1005">Bacterial flagellum biogenesis</keyword>
<dbReference type="InterPro" id="IPR003713">
    <property type="entry name" value="FliS"/>
</dbReference>
<dbReference type="PANTHER" id="PTHR34773">
    <property type="entry name" value="FLAGELLAR SECRETION CHAPERONE FLIS"/>
    <property type="match status" value="1"/>
</dbReference>
<organism evidence="7 8">
    <name type="scientific">Dechloromonas agitata</name>
    <dbReference type="NCBI Taxonomy" id="73030"/>
    <lineage>
        <taxon>Bacteria</taxon>
        <taxon>Pseudomonadati</taxon>
        <taxon>Pseudomonadota</taxon>
        <taxon>Betaproteobacteria</taxon>
        <taxon>Rhodocyclales</taxon>
        <taxon>Azonexaceae</taxon>
        <taxon>Dechloromonas</taxon>
    </lineage>
</organism>
<keyword evidence="3 6" id="KW-0963">Cytoplasm</keyword>
<dbReference type="PIRSF" id="PIRSF039090">
    <property type="entry name" value="Flis"/>
    <property type="match status" value="1"/>
</dbReference>
<evidence type="ECO:0000256" key="6">
    <source>
        <dbReference type="PIRNR" id="PIRNR039090"/>
    </source>
</evidence>
<keyword evidence="7" id="KW-0282">Flagellum</keyword>
<dbReference type="AlphaFoldDB" id="A0A930FYZ5"/>
<accession>A0A930FYZ5</accession>
<comment type="similarity">
    <text evidence="2 6">Belongs to the FliS family.</text>
</comment>
<keyword evidence="7" id="KW-0966">Cell projection</keyword>
<dbReference type="PANTHER" id="PTHR34773:SF1">
    <property type="entry name" value="FLAGELLAR SECRETION CHAPERONE FLIS"/>
    <property type="match status" value="1"/>
</dbReference>
<dbReference type="Pfam" id="PF02561">
    <property type="entry name" value="FliS"/>
    <property type="match status" value="1"/>
</dbReference>
<gene>
    <name evidence="7" type="primary">fliS</name>
    <name evidence="7" type="ORF">HXL68_04550</name>
</gene>
<protein>
    <recommendedName>
        <fullName evidence="6">Flagellar secretion chaperone FliS</fullName>
    </recommendedName>
</protein>
<dbReference type="Gene3D" id="1.20.120.340">
    <property type="entry name" value="Flagellar protein FliS"/>
    <property type="match status" value="1"/>
</dbReference>
<evidence type="ECO:0000256" key="5">
    <source>
        <dbReference type="ARBA" id="ARBA00023186"/>
    </source>
</evidence>
<proteinExistence type="inferred from homology"/>
<comment type="subcellular location">
    <subcellularLocation>
        <location evidence="1 6">Cytoplasm</location>
        <location evidence="1 6">Cytosol</location>
    </subcellularLocation>
</comment>
<name>A0A930FYZ5_9RHOO</name>
<evidence type="ECO:0000313" key="7">
    <source>
        <dbReference type="EMBL" id="MBF1164295.1"/>
    </source>
</evidence>
<keyword evidence="5" id="KW-0143">Chaperone</keyword>
<evidence type="ECO:0000256" key="2">
    <source>
        <dbReference type="ARBA" id="ARBA00008787"/>
    </source>
</evidence>
<evidence type="ECO:0000313" key="8">
    <source>
        <dbReference type="Proteomes" id="UP000718593"/>
    </source>
</evidence>
<dbReference type="InterPro" id="IPR036584">
    <property type="entry name" value="FliS_sf"/>
</dbReference>
<dbReference type="SUPFAM" id="SSF101116">
    <property type="entry name" value="Flagellar export chaperone FliS"/>
    <property type="match status" value="1"/>
</dbReference>
<evidence type="ECO:0000256" key="3">
    <source>
        <dbReference type="ARBA" id="ARBA00022490"/>
    </source>
</evidence>
<dbReference type="RefSeq" id="WP_027456367.1">
    <property type="nucleotide sequence ID" value="NZ_JARBJQ010000026.1"/>
</dbReference>
<dbReference type="GO" id="GO:0071973">
    <property type="term" value="P:bacterial-type flagellum-dependent cell motility"/>
    <property type="evidence" value="ECO:0007669"/>
    <property type="project" value="TreeGrafter"/>
</dbReference>
<evidence type="ECO:0000256" key="4">
    <source>
        <dbReference type="ARBA" id="ARBA00022795"/>
    </source>
</evidence>
<dbReference type="GO" id="GO:0005829">
    <property type="term" value="C:cytosol"/>
    <property type="evidence" value="ECO:0007669"/>
    <property type="project" value="UniProtKB-SubCell"/>
</dbReference>
<dbReference type="Proteomes" id="UP000718593">
    <property type="component" value="Unassembled WGS sequence"/>
</dbReference>
<keyword evidence="7" id="KW-0969">Cilium</keyword>
<sequence>MFGMMRNPAQSYAKVGLEVAVETASPHKLILMLFDGAIAAINIAKFELEAGDIPKKGASISKAIDIVSNGLRASLDVDAGGELGERLAALYDYMIQRLLFANLNNSIAALDEVVGLLDTLRDAWTQIAPGEQAAA</sequence>